<reference evidence="2 3" key="1">
    <citation type="journal article" date="2015" name="Sci. Rep.">
        <title>The power of single molecule real-time sequencing technology in the de novo assembly of a eukaryotic genome.</title>
        <authorList>
            <person name="Sakai H."/>
            <person name="Naito K."/>
            <person name="Ogiso-Tanaka E."/>
            <person name="Takahashi Y."/>
            <person name="Iseki K."/>
            <person name="Muto C."/>
            <person name="Satou K."/>
            <person name="Teruya K."/>
            <person name="Shiroma A."/>
            <person name="Shimoji M."/>
            <person name="Hirano T."/>
            <person name="Itoh T."/>
            <person name="Kaga A."/>
            <person name="Tomooka N."/>
        </authorList>
    </citation>
    <scope>NUCLEOTIDE SEQUENCE [LARGE SCALE GENOMIC DNA]</scope>
    <source>
        <strain evidence="3">cv. Shumari</strain>
    </source>
</reference>
<accession>A0A0S3S891</accession>
<dbReference type="Proteomes" id="UP000291084">
    <property type="component" value="Chromosome 5"/>
</dbReference>
<sequence>MTIQNAPPGLDYDRDKKFSKVRDDDDIVKMREEEQNNFFTNYKAGAIDSQSGAGKMNSEKSPLNKITSQAGTIDIKQTEQNECLNKDKKIPETKIQEPNIWKRNEST</sequence>
<keyword evidence="3" id="KW-1185">Reference proteome</keyword>
<feature type="compositionally biased region" description="Polar residues" evidence="1">
    <location>
        <begin position="59"/>
        <end position="71"/>
    </location>
</feature>
<feature type="region of interest" description="Disordered" evidence="1">
    <location>
        <begin position="84"/>
        <end position="107"/>
    </location>
</feature>
<feature type="region of interest" description="Disordered" evidence="1">
    <location>
        <begin position="48"/>
        <end position="72"/>
    </location>
</feature>
<evidence type="ECO:0000313" key="3">
    <source>
        <dbReference type="Proteomes" id="UP000291084"/>
    </source>
</evidence>
<proteinExistence type="predicted"/>
<dbReference type="AlphaFoldDB" id="A0A0S3S891"/>
<protein>
    <submittedName>
        <fullName evidence="2">Uncharacterized protein</fullName>
    </submittedName>
</protein>
<name>A0A0S3S891_PHAAN</name>
<dbReference type="EMBL" id="AP015038">
    <property type="protein sequence ID" value="BAT89048.1"/>
    <property type="molecule type" value="Genomic_DNA"/>
</dbReference>
<evidence type="ECO:0000256" key="1">
    <source>
        <dbReference type="SAM" id="MobiDB-lite"/>
    </source>
</evidence>
<gene>
    <name evidence="2" type="primary">Vigan.05G272500</name>
    <name evidence="2" type="ORF">VIGAN_05272500</name>
</gene>
<evidence type="ECO:0000313" key="2">
    <source>
        <dbReference type="EMBL" id="BAT89048.1"/>
    </source>
</evidence>
<organism evidence="2 3">
    <name type="scientific">Vigna angularis var. angularis</name>
    <dbReference type="NCBI Taxonomy" id="157739"/>
    <lineage>
        <taxon>Eukaryota</taxon>
        <taxon>Viridiplantae</taxon>
        <taxon>Streptophyta</taxon>
        <taxon>Embryophyta</taxon>
        <taxon>Tracheophyta</taxon>
        <taxon>Spermatophyta</taxon>
        <taxon>Magnoliopsida</taxon>
        <taxon>eudicotyledons</taxon>
        <taxon>Gunneridae</taxon>
        <taxon>Pentapetalae</taxon>
        <taxon>rosids</taxon>
        <taxon>fabids</taxon>
        <taxon>Fabales</taxon>
        <taxon>Fabaceae</taxon>
        <taxon>Papilionoideae</taxon>
        <taxon>50 kb inversion clade</taxon>
        <taxon>NPAAA clade</taxon>
        <taxon>indigoferoid/millettioid clade</taxon>
        <taxon>Phaseoleae</taxon>
        <taxon>Vigna</taxon>
    </lineage>
</organism>